<keyword evidence="2" id="KW-1185">Reference proteome</keyword>
<proteinExistence type="predicted"/>
<reference evidence="1 2" key="1">
    <citation type="submission" date="2020-07" db="EMBL/GenBank/DDBJ databases">
        <title>Endozoicomonas sp. nov., isolated from sediment.</title>
        <authorList>
            <person name="Gu T."/>
        </authorList>
    </citation>
    <scope>NUCLEOTIDE SEQUENCE [LARGE SCALE GENOMIC DNA]</scope>
    <source>
        <strain evidence="1 2">SM1973</strain>
    </source>
</reference>
<comment type="caution">
    <text evidence="1">The sequence shown here is derived from an EMBL/GenBank/DDBJ whole genome shotgun (WGS) entry which is preliminary data.</text>
</comment>
<dbReference type="EMBL" id="JACCKB010000174">
    <property type="protein sequence ID" value="NYZ69885.1"/>
    <property type="molecule type" value="Genomic_DNA"/>
</dbReference>
<dbReference type="RefSeq" id="WP_180571849.1">
    <property type="nucleotide sequence ID" value="NZ_JACCKB010000174.1"/>
</dbReference>
<evidence type="ECO:0000313" key="1">
    <source>
        <dbReference type="EMBL" id="NYZ69885.1"/>
    </source>
</evidence>
<dbReference type="Proteomes" id="UP000569732">
    <property type="component" value="Unassembled WGS sequence"/>
</dbReference>
<dbReference type="AlphaFoldDB" id="A0A853ILE4"/>
<evidence type="ECO:0000313" key="2">
    <source>
        <dbReference type="Proteomes" id="UP000569732"/>
    </source>
</evidence>
<dbReference type="PANTHER" id="PTHR36455">
    <property type="match status" value="1"/>
</dbReference>
<accession>A0A853ILE4</accession>
<dbReference type="InterPro" id="IPR008878">
    <property type="entry name" value="Transposase_IS66_Orf2"/>
</dbReference>
<gene>
    <name evidence="1" type="primary">tnpB</name>
    <name evidence="1" type="ORF">H0A36_28125</name>
</gene>
<organism evidence="1 2">
    <name type="scientific">Spartinivicinus marinus</name>
    <dbReference type="NCBI Taxonomy" id="2994442"/>
    <lineage>
        <taxon>Bacteria</taxon>
        <taxon>Pseudomonadati</taxon>
        <taxon>Pseudomonadota</taxon>
        <taxon>Gammaproteobacteria</taxon>
        <taxon>Oceanospirillales</taxon>
        <taxon>Zooshikellaceae</taxon>
        <taxon>Spartinivicinus</taxon>
    </lineage>
</organism>
<sequence length="110" mass="12113">MIALTATSRILLSTQPADFRKGIDGFVALCQQVLNQDPRSGVVFVFINRSKTMVRALHYDGTGFWLMTKRLSKGRFLGWPSGTAPINPLAAKQLSLLLRGQALTRIVPLS</sequence>
<dbReference type="PANTHER" id="PTHR36455:SF1">
    <property type="entry name" value="BLR8292 PROTEIN"/>
    <property type="match status" value="1"/>
</dbReference>
<dbReference type="NCBIfam" id="NF033819">
    <property type="entry name" value="IS66_TnpB"/>
    <property type="match status" value="1"/>
</dbReference>
<name>A0A853ILE4_9GAMM</name>
<protein>
    <submittedName>
        <fullName evidence="1">IS66 family insertion sequence element accessory protein TnpB</fullName>
    </submittedName>
</protein>
<dbReference type="Pfam" id="PF05717">
    <property type="entry name" value="TnpB_IS66"/>
    <property type="match status" value="1"/>
</dbReference>